<reference evidence="2" key="1">
    <citation type="submission" date="2023-07" db="EMBL/GenBank/DDBJ databases">
        <title>draft genome sequence of fig (Ficus carica).</title>
        <authorList>
            <person name="Takahashi T."/>
            <person name="Nishimura K."/>
        </authorList>
    </citation>
    <scope>NUCLEOTIDE SEQUENCE</scope>
</reference>
<keyword evidence="3" id="KW-1185">Reference proteome</keyword>
<gene>
    <name evidence="2" type="ORF">TIFTF001_034369</name>
</gene>
<protein>
    <submittedName>
        <fullName evidence="2">Uncharacterized protein</fullName>
    </submittedName>
</protein>
<comment type="caution">
    <text evidence="2">The sequence shown here is derived from an EMBL/GenBank/DDBJ whole genome shotgun (WGS) entry which is preliminary data.</text>
</comment>
<organism evidence="2 3">
    <name type="scientific">Ficus carica</name>
    <name type="common">Common fig</name>
    <dbReference type="NCBI Taxonomy" id="3494"/>
    <lineage>
        <taxon>Eukaryota</taxon>
        <taxon>Viridiplantae</taxon>
        <taxon>Streptophyta</taxon>
        <taxon>Embryophyta</taxon>
        <taxon>Tracheophyta</taxon>
        <taxon>Spermatophyta</taxon>
        <taxon>Magnoliopsida</taxon>
        <taxon>eudicotyledons</taxon>
        <taxon>Gunneridae</taxon>
        <taxon>Pentapetalae</taxon>
        <taxon>rosids</taxon>
        <taxon>fabids</taxon>
        <taxon>Rosales</taxon>
        <taxon>Moraceae</taxon>
        <taxon>Ficeae</taxon>
        <taxon>Ficus</taxon>
    </lineage>
</organism>
<proteinExistence type="predicted"/>
<name>A0AA88JAI0_FICCA</name>
<evidence type="ECO:0000313" key="2">
    <source>
        <dbReference type="EMBL" id="GMN65286.1"/>
    </source>
</evidence>
<sequence>MDKKKQVVEDMDVEWTSTDSSDSNSDDDELASTIRRSRFEYEFEHKRADTGTSNEASERSWLATTSGAEALSIPHVA</sequence>
<evidence type="ECO:0000256" key="1">
    <source>
        <dbReference type="SAM" id="MobiDB-lite"/>
    </source>
</evidence>
<dbReference type="Proteomes" id="UP001187192">
    <property type="component" value="Unassembled WGS sequence"/>
</dbReference>
<feature type="region of interest" description="Disordered" evidence="1">
    <location>
        <begin position="44"/>
        <end position="77"/>
    </location>
</feature>
<dbReference type="AlphaFoldDB" id="A0AA88JAI0"/>
<feature type="region of interest" description="Disordered" evidence="1">
    <location>
        <begin position="1"/>
        <end position="31"/>
    </location>
</feature>
<evidence type="ECO:0000313" key="3">
    <source>
        <dbReference type="Proteomes" id="UP001187192"/>
    </source>
</evidence>
<dbReference type="EMBL" id="BTGU01000224">
    <property type="protein sequence ID" value="GMN65286.1"/>
    <property type="molecule type" value="Genomic_DNA"/>
</dbReference>
<accession>A0AA88JAI0</accession>